<evidence type="ECO:0000313" key="1">
    <source>
        <dbReference type="EMBL" id="MFC7462294.1"/>
    </source>
</evidence>
<name>A0ABW2SGD2_9BURK</name>
<protein>
    <submittedName>
        <fullName evidence="1">Uncharacterized protein</fullName>
    </submittedName>
</protein>
<sequence>MSKAVGVLIDGVATWHAPGVSGPDYDTLCGIDANDPAVGHEGLIPTKRGQKITCGECRRVWERVVALNLRKASFEGISGDSY</sequence>
<evidence type="ECO:0000313" key="2">
    <source>
        <dbReference type="Proteomes" id="UP001596457"/>
    </source>
</evidence>
<gene>
    <name evidence="1" type="ORF">ACFQU0_17850</name>
</gene>
<dbReference type="EMBL" id="JBHTBZ010000062">
    <property type="protein sequence ID" value="MFC7462294.1"/>
    <property type="molecule type" value="Genomic_DNA"/>
</dbReference>
<keyword evidence="2" id="KW-1185">Reference proteome</keyword>
<dbReference type="Proteomes" id="UP001596457">
    <property type="component" value="Unassembled WGS sequence"/>
</dbReference>
<reference evidence="2" key="1">
    <citation type="journal article" date="2019" name="Int. J. Syst. Evol. Microbiol.">
        <title>The Global Catalogue of Microorganisms (GCM) 10K type strain sequencing project: providing services to taxonomists for standard genome sequencing and annotation.</title>
        <authorList>
            <consortium name="The Broad Institute Genomics Platform"/>
            <consortium name="The Broad Institute Genome Sequencing Center for Infectious Disease"/>
            <person name="Wu L."/>
            <person name="Ma J."/>
        </authorList>
    </citation>
    <scope>NUCLEOTIDE SEQUENCE [LARGE SCALE GENOMIC DNA]</scope>
    <source>
        <strain evidence="2">CCUG 53903</strain>
    </source>
</reference>
<accession>A0ABW2SGD2</accession>
<comment type="caution">
    <text evidence="1">The sequence shown here is derived from an EMBL/GenBank/DDBJ whole genome shotgun (WGS) entry which is preliminary data.</text>
</comment>
<organism evidence="1 2">
    <name type="scientific">Hydrogenophaga defluvii</name>
    <dbReference type="NCBI Taxonomy" id="249410"/>
    <lineage>
        <taxon>Bacteria</taxon>
        <taxon>Pseudomonadati</taxon>
        <taxon>Pseudomonadota</taxon>
        <taxon>Betaproteobacteria</taxon>
        <taxon>Burkholderiales</taxon>
        <taxon>Comamonadaceae</taxon>
        <taxon>Hydrogenophaga</taxon>
    </lineage>
</organism>
<proteinExistence type="predicted"/>